<dbReference type="SMART" id="SM00861">
    <property type="entry name" value="Transket_pyr"/>
    <property type="match status" value="1"/>
</dbReference>
<feature type="binding site" evidence="17">
    <location>
        <position position="64"/>
    </location>
    <ligand>
        <name>thiamine diphosphate</name>
        <dbReference type="ChEBI" id="CHEBI:58937"/>
    </ligand>
</feature>
<comment type="caution">
    <text evidence="21">The sequence shown here is derived from an EMBL/GenBank/DDBJ whole genome shotgun (WGS) entry which is preliminary data.</text>
</comment>
<dbReference type="SUPFAM" id="SSF52518">
    <property type="entry name" value="Thiamin diphosphate-binding fold (THDP-binding)"/>
    <property type="match status" value="2"/>
</dbReference>
<dbReference type="GO" id="GO:0005829">
    <property type="term" value="C:cytosol"/>
    <property type="evidence" value="ECO:0007669"/>
    <property type="project" value="TreeGrafter"/>
</dbReference>
<dbReference type="GO" id="GO:0046872">
    <property type="term" value="F:metal ion binding"/>
    <property type="evidence" value="ECO:0007669"/>
    <property type="project" value="UniProtKB-KW"/>
</dbReference>
<comment type="catalytic activity">
    <reaction evidence="13">
        <text>D-sedoheptulose 7-phosphate + D-glyceraldehyde 3-phosphate = aldehydo-D-ribose 5-phosphate + D-xylulose 5-phosphate</text>
        <dbReference type="Rhea" id="RHEA:10508"/>
        <dbReference type="ChEBI" id="CHEBI:57483"/>
        <dbReference type="ChEBI" id="CHEBI:57737"/>
        <dbReference type="ChEBI" id="CHEBI:58273"/>
        <dbReference type="ChEBI" id="CHEBI:59776"/>
        <dbReference type="EC" id="2.2.1.1"/>
    </reaction>
</comment>
<reference evidence="21" key="1">
    <citation type="submission" date="2020-06" db="EMBL/GenBank/DDBJ databases">
        <title>Novel chitinolytic bacterium.</title>
        <authorList>
            <person name="Ungkulpasvich U."/>
            <person name="Kosugi A."/>
            <person name="Uke A."/>
        </authorList>
    </citation>
    <scope>NUCLEOTIDE SEQUENCE</scope>
    <source>
        <strain evidence="21">UUS1-1</strain>
    </source>
</reference>
<evidence type="ECO:0000256" key="19">
    <source>
        <dbReference type="PIRSR" id="PIRSR605478-5"/>
    </source>
</evidence>
<feature type="binding site" evidence="18">
    <location>
        <position position="183"/>
    </location>
    <ligand>
        <name>Mg(2+)</name>
        <dbReference type="ChEBI" id="CHEBI:18420"/>
    </ligand>
</feature>
<dbReference type="Gene3D" id="3.40.50.920">
    <property type="match status" value="1"/>
</dbReference>
<evidence type="ECO:0000256" key="2">
    <source>
        <dbReference type="ARBA" id="ARBA00001936"/>
    </source>
</evidence>
<feature type="binding site" evidence="16">
    <location>
        <position position="24"/>
    </location>
    <ligand>
        <name>substrate</name>
    </ligand>
</feature>
<feature type="binding site" evidence="16">
    <location>
        <position position="257"/>
    </location>
    <ligand>
        <name>substrate</name>
    </ligand>
</feature>
<feature type="binding site" evidence="18">
    <location>
        <position position="153"/>
    </location>
    <ligand>
        <name>Mg(2+)</name>
        <dbReference type="ChEBI" id="CHEBI:18420"/>
    </ligand>
</feature>
<feature type="site" description="Important for catalytic activity" evidence="19">
    <location>
        <position position="257"/>
    </location>
</feature>
<dbReference type="Pfam" id="PF22613">
    <property type="entry name" value="Transketolase_C_1"/>
    <property type="match status" value="1"/>
</dbReference>
<sequence length="655" mass="71208">MITTIANTIRGLAADMVEKANSGHPGMPLGAADLAAVLYAEALKHDPTCPEWPDRDRFVLSAGHGSALLYSLLHLTGYPLPMEELKRFRQLNSKTPGHPEYWEVPGIETTTGPLGQGIANAVGMALAERMLAARYNRPGHEIIDHYTYVIAGDGCLMEGVSSEACSLAGDLKLGKLIVFYDDNEITIEGSTDLAFKEDVAKRFAAYGWQVLSIDGHNPEEIRKAIAEAKADRNRPSLIVARTEIGHASPLAGNPHVHGAPLGKENVAALKKNLGLPEEEFYVPTEVQAFFQEKRNEWLKCRQDWERRFEAWAAAYPDLKADWDRIMRKELPADLESALPKYEAGTSFATREIGGKVLNALAAKLPELVGGSADLAPSTKTYINGAGDVSADDFSGKNLRFGVREHGMGAILNGMALHGGFRVYGSTFFVFSDYMRPTIRLAALMKQPVIFVFTHDSFYVGEDGPTHQPIEHAEALRVIPGLHTIRPADANETAWAWLSALQRTDGPTALLLTRQNVPTLTGTNWDGFKRGGYVLREPEGNADLVIIATGSEVALALAAAEKLAAEGKKARVVSMPCREVFLAQDPDYIKRVLGTDLPRVTIEAGVGSGWYQLTGPSGLVISLDRFGASAPAGDLQKLFGFTPDAVVARIKTHFGW</sequence>
<dbReference type="FunFam" id="3.40.50.970:FF:000004">
    <property type="entry name" value="Transketolase"/>
    <property type="match status" value="1"/>
</dbReference>
<dbReference type="Pfam" id="PF02779">
    <property type="entry name" value="Transket_pyr"/>
    <property type="match status" value="1"/>
</dbReference>
<feature type="binding site" evidence="18">
    <location>
        <position position="185"/>
    </location>
    <ligand>
        <name>Mg(2+)</name>
        <dbReference type="ChEBI" id="CHEBI:18420"/>
    </ligand>
</feature>
<evidence type="ECO:0000313" key="21">
    <source>
        <dbReference type="EMBL" id="MBA2132359.1"/>
    </source>
</evidence>
<dbReference type="SUPFAM" id="SSF52922">
    <property type="entry name" value="TK C-terminal domain-like"/>
    <property type="match status" value="1"/>
</dbReference>
<evidence type="ECO:0000256" key="14">
    <source>
        <dbReference type="NCBIfam" id="TIGR00232"/>
    </source>
</evidence>
<dbReference type="InterPro" id="IPR029061">
    <property type="entry name" value="THDP-binding"/>
</dbReference>
<comment type="cofactor">
    <cofactor evidence="17">
        <name>thiamine diphosphate</name>
        <dbReference type="ChEBI" id="CHEBI:58937"/>
    </cofactor>
    <text evidence="17">Binds 1 thiamine pyrophosphate per subunit. During the reaction, the substrate forms a covalent intermediate with the cofactor.</text>
</comment>
<evidence type="ECO:0000256" key="6">
    <source>
        <dbReference type="ARBA" id="ARBA00011738"/>
    </source>
</evidence>
<evidence type="ECO:0000256" key="10">
    <source>
        <dbReference type="ARBA" id="ARBA00022837"/>
    </source>
</evidence>
<keyword evidence="8 21" id="KW-0808">Transferase</keyword>
<proteinExistence type="inferred from homology"/>
<gene>
    <name evidence="21" type="primary">tkt</name>
    <name evidence="21" type="ORF">G5B42_02190</name>
</gene>
<comment type="cofactor">
    <cofactor evidence="1">
        <name>Ca(2+)</name>
        <dbReference type="ChEBI" id="CHEBI:29108"/>
    </cofactor>
</comment>
<comment type="function">
    <text evidence="4">Catalyzes the transfer of a two-carbon ketol group from a ketose donor to an aldose acceptor, via a covalent intermediate with the cofactor thiamine pyrophosphate.</text>
</comment>
<feature type="binding site" evidence="17">
    <location>
        <begin position="112"/>
        <end position="114"/>
    </location>
    <ligand>
        <name>thiamine diphosphate</name>
        <dbReference type="ChEBI" id="CHEBI:58937"/>
    </ligand>
</feature>
<dbReference type="RefSeq" id="WP_181338807.1">
    <property type="nucleotide sequence ID" value="NZ_JAAKDE010000003.1"/>
</dbReference>
<dbReference type="Gene3D" id="3.40.50.970">
    <property type="match status" value="2"/>
</dbReference>
<dbReference type="AlphaFoldDB" id="A0A8J6I128"/>
<evidence type="ECO:0000256" key="3">
    <source>
        <dbReference type="ARBA" id="ARBA00001941"/>
    </source>
</evidence>
<feature type="binding site" evidence="17">
    <location>
        <position position="183"/>
    </location>
    <ligand>
        <name>thiamine diphosphate</name>
        <dbReference type="ChEBI" id="CHEBI:58937"/>
    </ligand>
</feature>
<evidence type="ECO:0000256" key="15">
    <source>
        <dbReference type="PIRSR" id="PIRSR605478-1"/>
    </source>
</evidence>
<evidence type="ECO:0000256" key="18">
    <source>
        <dbReference type="PIRSR" id="PIRSR605478-4"/>
    </source>
</evidence>
<feature type="binding site" evidence="17">
    <location>
        <position position="257"/>
    </location>
    <ligand>
        <name>thiamine diphosphate</name>
        <dbReference type="ChEBI" id="CHEBI:58937"/>
    </ligand>
</feature>
<dbReference type="Proteomes" id="UP000657177">
    <property type="component" value="Unassembled WGS sequence"/>
</dbReference>
<keyword evidence="11 18" id="KW-0460">Magnesium</keyword>
<dbReference type="InterPro" id="IPR005478">
    <property type="entry name" value="Transketolase_bac-like"/>
</dbReference>
<evidence type="ECO:0000256" key="5">
    <source>
        <dbReference type="ARBA" id="ARBA00007131"/>
    </source>
</evidence>
<feature type="binding site" evidence="16">
    <location>
        <position position="462"/>
    </location>
    <ligand>
        <name>substrate</name>
    </ligand>
</feature>
<name>A0A8J6I128_9FIRM</name>
<dbReference type="InterPro" id="IPR049557">
    <property type="entry name" value="Transketolase_CS"/>
</dbReference>
<dbReference type="FunFam" id="3.40.50.970:FF:000045">
    <property type="entry name" value="Transketolase"/>
    <property type="match status" value="1"/>
</dbReference>
<dbReference type="EMBL" id="JAAKDE010000003">
    <property type="protein sequence ID" value="MBA2132359.1"/>
    <property type="molecule type" value="Genomic_DNA"/>
</dbReference>
<evidence type="ECO:0000256" key="13">
    <source>
        <dbReference type="ARBA" id="ARBA00049473"/>
    </source>
</evidence>
<keyword evidence="12 17" id="KW-0786">Thiamine pyrophosphate</keyword>
<dbReference type="GO" id="GO:0004802">
    <property type="term" value="F:transketolase activity"/>
    <property type="evidence" value="ECO:0007669"/>
    <property type="project" value="UniProtKB-UniRule"/>
</dbReference>
<dbReference type="Pfam" id="PF00456">
    <property type="entry name" value="Transketolase_N"/>
    <property type="match status" value="1"/>
</dbReference>
<feature type="binding site" evidence="17">
    <location>
        <position position="154"/>
    </location>
    <ligand>
        <name>thiamine diphosphate</name>
        <dbReference type="ChEBI" id="CHEBI:58937"/>
    </ligand>
</feature>
<protein>
    <recommendedName>
        <fullName evidence="7 14">Transketolase</fullName>
        <ecNumber evidence="7 14">2.2.1.1</ecNumber>
    </recommendedName>
</protein>
<comment type="similarity">
    <text evidence="5">Belongs to the transketolase family.</text>
</comment>
<dbReference type="InterPro" id="IPR005475">
    <property type="entry name" value="Transketolase-like_Pyr-bd"/>
</dbReference>
<evidence type="ECO:0000256" key="8">
    <source>
        <dbReference type="ARBA" id="ARBA00022679"/>
    </source>
</evidence>
<accession>A0A8J6I128</accession>
<dbReference type="FunFam" id="3.40.50.920:FF:000003">
    <property type="entry name" value="Transketolase"/>
    <property type="match status" value="1"/>
</dbReference>
<dbReference type="InterPro" id="IPR055152">
    <property type="entry name" value="Transketolase-like_C_2"/>
</dbReference>
<dbReference type="CDD" id="cd02012">
    <property type="entry name" value="TPP_TK"/>
    <property type="match status" value="1"/>
</dbReference>
<dbReference type="EC" id="2.2.1.1" evidence="7 14"/>
<dbReference type="NCBIfam" id="TIGR00232">
    <property type="entry name" value="tktlase_bact"/>
    <property type="match status" value="1"/>
</dbReference>
<evidence type="ECO:0000313" key="22">
    <source>
        <dbReference type="Proteomes" id="UP000657177"/>
    </source>
</evidence>
<dbReference type="GO" id="GO:0006098">
    <property type="term" value="P:pentose-phosphate shunt"/>
    <property type="evidence" value="ECO:0007669"/>
    <property type="project" value="TreeGrafter"/>
</dbReference>
<keyword evidence="10" id="KW-0106">Calcium</keyword>
<comment type="cofactor">
    <cofactor evidence="3">
        <name>Co(2+)</name>
        <dbReference type="ChEBI" id="CHEBI:48828"/>
    </cofactor>
</comment>
<comment type="subunit">
    <text evidence="6">Homodimer.</text>
</comment>
<evidence type="ECO:0000256" key="4">
    <source>
        <dbReference type="ARBA" id="ARBA00002931"/>
    </source>
</evidence>
<evidence type="ECO:0000256" key="12">
    <source>
        <dbReference type="ARBA" id="ARBA00023052"/>
    </source>
</evidence>
<feature type="binding site" evidence="16">
    <location>
        <position position="454"/>
    </location>
    <ligand>
        <name>substrate</name>
    </ligand>
</feature>
<organism evidence="21 22">
    <name type="scientific">Capillibacterium thermochitinicola</name>
    <dbReference type="NCBI Taxonomy" id="2699427"/>
    <lineage>
        <taxon>Bacteria</taxon>
        <taxon>Bacillati</taxon>
        <taxon>Bacillota</taxon>
        <taxon>Capillibacterium</taxon>
    </lineage>
</organism>
<dbReference type="PANTHER" id="PTHR43522">
    <property type="entry name" value="TRANSKETOLASE"/>
    <property type="match status" value="1"/>
</dbReference>
<feature type="binding site" evidence="17">
    <location>
        <position position="430"/>
    </location>
    <ligand>
        <name>thiamine diphosphate</name>
        <dbReference type="ChEBI" id="CHEBI:58937"/>
    </ligand>
</feature>
<keyword evidence="9 18" id="KW-0479">Metal-binding</keyword>
<evidence type="ECO:0000256" key="11">
    <source>
        <dbReference type="ARBA" id="ARBA00022842"/>
    </source>
</evidence>
<evidence type="ECO:0000256" key="16">
    <source>
        <dbReference type="PIRSR" id="PIRSR605478-2"/>
    </source>
</evidence>
<keyword evidence="22" id="KW-1185">Reference proteome</keyword>
<comment type="cofactor">
    <cofactor evidence="18">
        <name>Mg(2+)</name>
        <dbReference type="ChEBI" id="CHEBI:18420"/>
    </cofactor>
    <text evidence="18">Binds 1 Mg(2+) ion per subunit. Can also utilize other divalent metal cations, such as Ca(2+), Mn(2+) and Co(2+).</text>
</comment>
<dbReference type="InterPro" id="IPR009014">
    <property type="entry name" value="Transketo_C/PFOR_II"/>
</dbReference>
<evidence type="ECO:0000259" key="20">
    <source>
        <dbReference type="SMART" id="SM00861"/>
    </source>
</evidence>
<feature type="binding site" evidence="16">
    <location>
        <position position="513"/>
    </location>
    <ligand>
        <name>substrate</name>
    </ligand>
</feature>
<evidence type="ECO:0000256" key="9">
    <source>
        <dbReference type="ARBA" id="ARBA00022723"/>
    </source>
</evidence>
<evidence type="ECO:0000256" key="7">
    <source>
        <dbReference type="ARBA" id="ARBA00013152"/>
    </source>
</evidence>
<evidence type="ECO:0000256" key="1">
    <source>
        <dbReference type="ARBA" id="ARBA00001913"/>
    </source>
</evidence>
<feature type="domain" description="Transketolase-like pyrimidine-binding" evidence="20">
    <location>
        <begin position="347"/>
        <end position="518"/>
    </location>
</feature>
<comment type="cofactor">
    <cofactor evidence="2">
        <name>Mn(2+)</name>
        <dbReference type="ChEBI" id="CHEBI:29035"/>
    </cofactor>
</comment>
<dbReference type="InterPro" id="IPR005474">
    <property type="entry name" value="Transketolase_N"/>
</dbReference>
<evidence type="ECO:0000256" key="17">
    <source>
        <dbReference type="PIRSR" id="PIRSR605478-3"/>
    </source>
</evidence>
<feature type="binding site" evidence="16">
    <location>
        <position position="377"/>
    </location>
    <ligand>
        <name>substrate</name>
    </ligand>
</feature>
<feature type="site" description="Important for catalytic activity" evidence="19">
    <location>
        <position position="24"/>
    </location>
</feature>
<dbReference type="InterPro" id="IPR033247">
    <property type="entry name" value="Transketolase_fam"/>
</dbReference>
<feature type="binding site" evidence="16">
    <location>
        <position position="466"/>
    </location>
    <ligand>
        <name>substrate</name>
    </ligand>
</feature>
<dbReference type="PANTHER" id="PTHR43522:SF2">
    <property type="entry name" value="TRANSKETOLASE 1-RELATED"/>
    <property type="match status" value="1"/>
</dbReference>
<dbReference type="PROSITE" id="PS00801">
    <property type="entry name" value="TRANSKETOLASE_1"/>
    <property type="match status" value="1"/>
</dbReference>
<feature type="active site" description="Proton donor" evidence="15">
    <location>
        <position position="404"/>
    </location>
</feature>
<dbReference type="CDD" id="cd07033">
    <property type="entry name" value="TPP_PYR_DXS_TK_like"/>
    <property type="match status" value="1"/>
</dbReference>
<feature type="binding site" evidence="16">
    <location>
        <position position="350"/>
    </location>
    <ligand>
        <name>substrate</name>
    </ligand>
</feature>